<organism evidence="4 5">
    <name type="scientific">Cronartium quercuum f. sp. fusiforme G11</name>
    <dbReference type="NCBI Taxonomy" id="708437"/>
    <lineage>
        <taxon>Eukaryota</taxon>
        <taxon>Fungi</taxon>
        <taxon>Dikarya</taxon>
        <taxon>Basidiomycota</taxon>
        <taxon>Pucciniomycotina</taxon>
        <taxon>Pucciniomycetes</taxon>
        <taxon>Pucciniales</taxon>
        <taxon>Coleosporiaceae</taxon>
        <taxon>Cronartium</taxon>
    </lineage>
</organism>
<dbReference type="InterPro" id="IPR051477">
    <property type="entry name" value="Expansin_CellWall"/>
</dbReference>
<dbReference type="Proteomes" id="UP000886653">
    <property type="component" value="Unassembled WGS sequence"/>
</dbReference>
<dbReference type="PANTHER" id="PTHR31836:SF27">
    <property type="entry name" value="RLPA-LIKE PROTEIN DOUBLE-PSI BETA-BARREL DOMAIN-CONTAINING PROTEIN"/>
    <property type="match status" value="1"/>
</dbReference>
<accession>A0A9P6NQ40</accession>
<keyword evidence="5" id="KW-1185">Reference proteome</keyword>
<dbReference type="Pfam" id="PF03330">
    <property type="entry name" value="DPBB_1"/>
    <property type="match status" value="1"/>
</dbReference>
<dbReference type="OrthoDB" id="623670at2759"/>
<protein>
    <recommendedName>
        <fullName evidence="3">RlpA-like protein double-psi beta-barrel domain-containing protein</fullName>
    </recommendedName>
</protein>
<name>A0A9P6NQ40_9BASI</name>
<dbReference type="CDD" id="cd22191">
    <property type="entry name" value="DPBB_RlpA_EXP_N-like"/>
    <property type="match status" value="1"/>
</dbReference>
<dbReference type="EMBL" id="MU167239">
    <property type="protein sequence ID" value="KAG0148247.1"/>
    <property type="molecule type" value="Genomic_DNA"/>
</dbReference>
<evidence type="ECO:0000259" key="3">
    <source>
        <dbReference type="Pfam" id="PF03330"/>
    </source>
</evidence>
<feature type="non-terminal residue" evidence="4">
    <location>
        <position position="1"/>
    </location>
</feature>
<gene>
    <name evidence="4" type="ORF">CROQUDRAFT_41758</name>
</gene>
<reference evidence="4" key="1">
    <citation type="submission" date="2013-11" db="EMBL/GenBank/DDBJ databases">
        <title>Genome sequence of the fusiform rust pathogen reveals effectors for host alternation and coevolution with pine.</title>
        <authorList>
            <consortium name="DOE Joint Genome Institute"/>
            <person name="Smith K."/>
            <person name="Pendleton A."/>
            <person name="Kubisiak T."/>
            <person name="Anderson C."/>
            <person name="Salamov A."/>
            <person name="Aerts A."/>
            <person name="Riley R."/>
            <person name="Clum A."/>
            <person name="Lindquist E."/>
            <person name="Ence D."/>
            <person name="Campbell M."/>
            <person name="Kronenberg Z."/>
            <person name="Feau N."/>
            <person name="Dhillon B."/>
            <person name="Hamelin R."/>
            <person name="Burleigh J."/>
            <person name="Smith J."/>
            <person name="Yandell M."/>
            <person name="Nelson C."/>
            <person name="Grigoriev I."/>
            <person name="Davis J."/>
        </authorList>
    </citation>
    <scope>NUCLEOTIDE SEQUENCE</scope>
    <source>
        <strain evidence="4">G11</strain>
    </source>
</reference>
<dbReference type="PANTHER" id="PTHR31836">
    <property type="match status" value="1"/>
</dbReference>
<feature type="domain" description="RlpA-like protein double-psi beta-barrel" evidence="3">
    <location>
        <begin position="42"/>
        <end position="89"/>
    </location>
</feature>
<evidence type="ECO:0000313" key="5">
    <source>
        <dbReference type="Proteomes" id="UP000886653"/>
    </source>
</evidence>
<evidence type="ECO:0000256" key="1">
    <source>
        <dbReference type="ARBA" id="ARBA00022729"/>
    </source>
</evidence>
<dbReference type="InterPro" id="IPR036908">
    <property type="entry name" value="RlpA-like_sf"/>
</dbReference>
<evidence type="ECO:0000313" key="4">
    <source>
        <dbReference type="EMBL" id="KAG0148247.1"/>
    </source>
</evidence>
<dbReference type="InterPro" id="IPR009009">
    <property type="entry name" value="RlpA-like_DPBB"/>
</dbReference>
<proteinExistence type="predicted"/>
<comment type="caution">
    <text evidence="4">The sequence shown here is derived from an EMBL/GenBank/DDBJ whole genome shotgun (WGS) entry which is preliminary data.</text>
</comment>
<dbReference type="Gene3D" id="2.40.40.10">
    <property type="entry name" value="RlpA-like domain"/>
    <property type="match status" value="1"/>
</dbReference>
<feature type="region of interest" description="Disordered" evidence="2">
    <location>
        <begin position="82"/>
        <end position="101"/>
    </location>
</feature>
<evidence type="ECO:0000256" key="2">
    <source>
        <dbReference type="SAM" id="MobiDB-lite"/>
    </source>
</evidence>
<keyword evidence="1" id="KW-0732">Signal</keyword>
<dbReference type="SUPFAM" id="SSF50685">
    <property type="entry name" value="Barwin-like endoglucanases"/>
    <property type="match status" value="1"/>
</dbReference>
<dbReference type="AlphaFoldDB" id="A0A9P6NQ40"/>
<sequence>YATGLGACGVTNTDSDYICAVSKLLFDSFPAPEGNPNRNAVCGRKIRAHYNGKSVVVTVQDRCEACQHDDLDFSPEAFKQLGQPDQGRLRGMTVSTTRGSSDFDSLLLSY</sequence>